<dbReference type="SMART" id="SM00574">
    <property type="entry name" value="POX"/>
    <property type="match status" value="1"/>
</dbReference>
<evidence type="ECO:0000256" key="3">
    <source>
        <dbReference type="ARBA" id="ARBA00023015"/>
    </source>
</evidence>
<dbReference type="AlphaFoldDB" id="A0A9D5C5E1"/>
<feature type="region of interest" description="Disordered" evidence="9">
    <location>
        <begin position="496"/>
        <end position="531"/>
    </location>
</feature>
<feature type="compositionally biased region" description="Polar residues" evidence="9">
    <location>
        <begin position="377"/>
        <end position="390"/>
    </location>
</feature>
<feature type="compositionally biased region" description="Polar residues" evidence="9">
    <location>
        <begin position="509"/>
        <end position="530"/>
    </location>
</feature>
<dbReference type="InterPro" id="IPR009057">
    <property type="entry name" value="Homeodomain-like_sf"/>
</dbReference>
<dbReference type="SMART" id="SM00389">
    <property type="entry name" value="HOX"/>
    <property type="match status" value="1"/>
</dbReference>
<dbReference type="Pfam" id="PF07526">
    <property type="entry name" value="POX"/>
    <property type="match status" value="1"/>
</dbReference>
<dbReference type="GO" id="GO:0006355">
    <property type="term" value="P:regulation of DNA-templated transcription"/>
    <property type="evidence" value="ECO:0007669"/>
    <property type="project" value="InterPro"/>
</dbReference>
<comment type="caution">
    <text evidence="11">The sequence shown here is derived from an EMBL/GenBank/DDBJ whole genome shotgun (WGS) entry which is preliminary data.</text>
</comment>
<dbReference type="Pfam" id="PF05920">
    <property type="entry name" value="Homeobox_KN"/>
    <property type="match status" value="1"/>
</dbReference>
<dbReference type="FunFam" id="1.10.10.60:FF:000117">
    <property type="entry name" value="BEL1-like homeodomain protein 9"/>
    <property type="match status" value="1"/>
</dbReference>
<evidence type="ECO:0000256" key="6">
    <source>
        <dbReference type="ARBA" id="ARBA00023163"/>
    </source>
</evidence>
<dbReference type="CDD" id="cd00086">
    <property type="entry name" value="homeodomain"/>
    <property type="match status" value="1"/>
</dbReference>
<evidence type="ECO:0000256" key="8">
    <source>
        <dbReference type="PROSITE-ProRule" id="PRU00108"/>
    </source>
</evidence>
<dbReference type="Proteomes" id="UP001085076">
    <property type="component" value="Miscellaneous, Linkage group lg07"/>
</dbReference>
<evidence type="ECO:0000256" key="1">
    <source>
        <dbReference type="ARBA" id="ARBA00004123"/>
    </source>
</evidence>
<sequence>MSGYRGEAAAAAAHVAQQSRRNKLRVQPGGEQVMQVRDVYDPAMFSSSGVMGFGNQGGEFQYQEAMDGSLIGGQGMQFSTGYCENGLQEVVSSSSAGGNQGMGMAGWDGGNELLLLPSYGNQGGNPRIGGAGAGAASVWMGRDGEFSVTQGLSLSLASNPAPEMQVQQLEGLQGGSHEVGVLGSYAKMVASNRGYSHCEGLHGGVGSSVDVRRAVGPLGPFTGYATILKSSKFLKPAQQLLVEFCNAVTGPNAGREATVAEKEGGASLSSFYGSVETGGDAGNGNGNGTGTVHRPEFQQKKAKLLVMQEEVCRRYKQYHQQMQMVVSSFESVSGLSTATPYTSLALKSVSKHFRCIKNAISDQIRHMSKMLGEELMSSPSSSRGDNNIATPRSKFIDQSLRKSGETLSGFTDHNPPVWRPQRGLPERSVAVLRAWLFEHFLHPYPTDTDKHMLATQTGLSRNQVSNWFINARVRLWKPMVEEIHMLETKGMAEMNLNSGNKNDGKMAVNNEQGSGAQSSKHSSDCSSMVSPVNDESYRSLEQWHREKRSRMENCIVPGNIDSGLMSFYHGGMEMAGLGAVSLTLGLRHSDGAAGAVHQPPPQQQQMTRHFGNQLVHDFVA</sequence>
<comment type="similarity">
    <text evidence="2">Belongs to the TALE/BELL homeobox family.</text>
</comment>
<keyword evidence="3" id="KW-0805">Transcription regulation</keyword>
<dbReference type="SUPFAM" id="SSF46689">
    <property type="entry name" value="Homeodomain-like"/>
    <property type="match status" value="1"/>
</dbReference>
<name>A0A9D5C5E1_9LILI</name>
<evidence type="ECO:0000259" key="10">
    <source>
        <dbReference type="PROSITE" id="PS50071"/>
    </source>
</evidence>
<protein>
    <recommendedName>
        <fullName evidence="10">Homeobox domain-containing protein</fullName>
    </recommendedName>
</protein>
<keyword evidence="6" id="KW-0804">Transcription</keyword>
<dbReference type="PROSITE" id="PS50071">
    <property type="entry name" value="HOMEOBOX_2"/>
    <property type="match status" value="1"/>
</dbReference>
<dbReference type="InterPro" id="IPR050224">
    <property type="entry name" value="TALE_homeobox"/>
</dbReference>
<evidence type="ECO:0000313" key="11">
    <source>
        <dbReference type="EMBL" id="KAJ0966609.1"/>
    </source>
</evidence>
<feature type="DNA-binding region" description="Homeobox" evidence="8">
    <location>
        <begin position="417"/>
        <end position="479"/>
    </location>
</feature>
<reference evidence="11" key="2">
    <citation type="journal article" date="2022" name="Hortic Res">
        <title>The genome of Dioscorea zingiberensis sheds light on the biosynthesis, origin and evolution of the medicinally important diosgenin saponins.</title>
        <authorList>
            <person name="Li Y."/>
            <person name="Tan C."/>
            <person name="Li Z."/>
            <person name="Guo J."/>
            <person name="Li S."/>
            <person name="Chen X."/>
            <person name="Wang C."/>
            <person name="Dai X."/>
            <person name="Yang H."/>
            <person name="Song W."/>
            <person name="Hou L."/>
            <person name="Xu J."/>
            <person name="Tong Z."/>
            <person name="Xu A."/>
            <person name="Yuan X."/>
            <person name="Wang W."/>
            <person name="Yang Q."/>
            <person name="Chen L."/>
            <person name="Sun Z."/>
            <person name="Wang K."/>
            <person name="Pan B."/>
            <person name="Chen J."/>
            <person name="Bao Y."/>
            <person name="Liu F."/>
            <person name="Qi X."/>
            <person name="Gang D.R."/>
            <person name="Wen J."/>
            <person name="Li J."/>
        </authorList>
    </citation>
    <scope>NUCLEOTIDE SEQUENCE</scope>
    <source>
        <strain evidence="11">Dzin_1.0</strain>
    </source>
</reference>
<organism evidence="11 12">
    <name type="scientific">Dioscorea zingiberensis</name>
    <dbReference type="NCBI Taxonomy" id="325984"/>
    <lineage>
        <taxon>Eukaryota</taxon>
        <taxon>Viridiplantae</taxon>
        <taxon>Streptophyta</taxon>
        <taxon>Embryophyta</taxon>
        <taxon>Tracheophyta</taxon>
        <taxon>Spermatophyta</taxon>
        <taxon>Magnoliopsida</taxon>
        <taxon>Liliopsida</taxon>
        <taxon>Dioscoreales</taxon>
        <taxon>Dioscoreaceae</taxon>
        <taxon>Dioscorea</taxon>
    </lineage>
</organism>
<evidence type="ECO:0000256" key="2">
    <source>
        <dbReference type="ARBA" id="ARBA00006454"/>
    </source>
</evidence>
<dbReference type="InterPro" id="IPR008422">
    <property type="entry name" value="KN_HD"/>
</dbReference>
<dbReference type="EMBL" id="JAGGNH010000007">
    <property type="protein sequence ID" value="KAJ0966609.1"/>
    <property type="molecule type" value="Genomic_DNA"/>
</dbReference>
<gene>
    <name evidence="11" type="ORF">J5N97_023526</name>
</gene>
<dbReference type="Gene3D" id="1.10.10.60">
    <property type="entry name" value="Homeodomain-like"/>
    <property type="match status" value="1"/>
</dbReference>
<dbReference type="OrthoDB" id="10056939at2759"/>
<evidence type="ECO:0000256" key="7">
    <source>
        <dbReference type="ARBA" id="ARBA00023242"/>
    </source>
</evidence>
<reference evidence="11" key="1">
    <citation type="submission" date="2021-03" db="EMBL/GenBank/DDBJ databases">
        <authorList>
            <person name="Li Z."/>
            <person name="Yang C."/>
        </authorList>
    </citation>
    <scope>NUCLEOTIDE SEQUENCE</scope>
    <source>
        <strain evidence="11">Dzin_1.0</strain>
        <tissue evidence="11">Leaf</tissue>
    </source>
</reference>
<evidence type="ECO:0000313" key="12">
    <source>
        <dbReference type="Proteomes" id="UP001085076"/>
    </source>
</evidence>
<keyword evidence="7 8" id="KW-0539">Nucleus</keyword>
<feature type="domain" description="Homeobox" evidence="10">
    <location>
        <begin position="415"/>
        <end position="478"/>
    </location>
</feature>
<dbReference type="GO" id="GO:0005634">
    <property type="term" value="C:nucleus"/>
    <property type="evidence" value="ECO:0007669"/>
    <property type="project" value="UniProtKB-SubCell"/>
</dbReference>
<dbReference type="InterPro" id="IPR001356">
    <property type="entry name" value="HD"/>
</dbReference>
<accession>A0A9D5C5E1</accession>
<feature type="region of interest" description="Disordered" evidence="9">
    <location>
        <begin position="375"/>
        <end position="395"/>
    </location>
</feature>
<dbReference type="InterPro" id="IPR006563">
    <property type="entry name" value="POX_dom"/>
</dbReference>
<keyword evidence="12" id="KW-1185">Reference proteome</keyword>
<keyword evidence="5 8" id="KW-0371">Homeobox</keyword>
<comment type="subcellular location">
    <subcellularLocation>
        <location evidence="1 8">Nucleus</location>
    </subcellularLocation>
</comment>
<proteinExistence type="inferred from homology"/>
<evidence type="ECO:0000256" key="5">
    <source>
        <dbReference type="ARBA" id="ARBA00023155"/>
    </source>
</evidence>
<evidence type="ECO:0000256" key="9">
    <source>
        <dbReference type="SAM" id="MobiDB-lite"/>
    </source>
</evidence>
<keyword evidence="4 8" id="KW-0238">DNA-binding</keyword>
<dbReference type="GO" id="GO:0003677">
    <property type="term" value="F:DNA binding"/>
    <property type="evidence" value="ECO:0007669"/>
    <property type="project" value="UniProtKB-UniRule"/>
</dbReference>
<dbReference type="PANTHER" id="PTHR11850">
    <property type="entry name" value="HOMEOBOX PROTEIN TRANSCRIPTION FACTORS"/>
    <property type="match status" value="1"/>
</dbReference>
<evidence type="ECO:0000256" key="4">
    <source>
        <dbReference type="ARBA" id="ARBA00023125"/>
    </source>
</evidence>